<sequence length="241" mass="26736">MVRSFLRFVYYLLRRIRDEAIGAHIAEFKRMEKAGRVTVGPNTRAYQVPMIKSFIHDDTKLTLGDYSSLSSEAMVYLGGKHKIDAVTTYPHRILWGMEGAGEDGFPTPTGDTFIGSDVWLCPGSHVISGVRIGHGAIIGAGSVITRDVPDYAVVGGNPAKVIRYRFSEEQIAALLEIRWWDWPRAEVEKAVPYLASQDIDAFIAYARDLLARRPDVLPPATPEPRRTEAEHIAEALARNGG</sequence>
<dbReference type="CDD" id="cd03349">
    <property type="entry name" value="LbH_XAT"/>
    <property type="match status" value="1"/>
</dbReference>
<dbReference type="PANTHER" id="PTHR43300">
    <property type="entry name" value="ACETYLTRANSFERASE"/>
    <property type="match status" value="1"/>
</dbReference>
<dbReference type="SUPFAM" id="SSF51161">
    <property type="entry name" value="Trimeric LpxA-like enzymes"/>
    <property type="match status" value="1"/>
</dbReference>
<evidence type="ECO:0008006" key="3">
    <source>
        <dbReference type="Google" id="ProtNLM"/>
    </source>
</evidence>
<accession>A0ABN1U489</accession>
<dbReference type="Pfam" id="PF00132">
    <property type="entry name" value="Hexapep"/>
    <property type="match status" value="1"/>
</dbReference>
<evidence type="ECO:0000313" key="2">
    <source>
        <dbReference type="Proteomes" id="UP001501581"/>
    </source>
</evidence>
<dbReference type="Proteomes" id="UP001501581">
    <property type="component" value="Unassembled WGS sequence"/>
</dbReference>
<dbReference type="InterPro" id="IPR050179">
    <property type="entry name" value="Trans_hexapeptide_repeat"/>
</dbReference>
<gene>
    <name evidence="1" type="ORF">GCM10009668_42330</name>
</gene>
<comment type="caution">
    <text evidence="1">The sequence shown here is derived from an EMBL/GenBank/DDBJ whole genome shotgun (WGS) entry which is preliminary data.</text>
</comment>
<proteinExistence type="predicted"/>
<dbReference type="InterPro" id="IPR001451">
    <property type="entry name" value="Hexapep"/>
</dbReference>
<dbReference type="RefSeq" id="WP_415629995.1">
    <property type="nucleotide sequence ID" value="NZ_CBCRZO010000009.1"/>
</dbReference>
<dbReference type="EMBL" id="BAAALG010000019">
    <property type="protein sequence ID" value="GAA1115151.1"/>
    <property type="molecule type" value="Genomic_DNA"/>
</dbReference>
<name>A0ABN1U489_9ACTN</name>
<dbReference type="Gene3D" id="2.160.10.10">
    <property type="entry name" value="Hexapeptide repeat proteins"/>
    <property type="match status" value="1"/>
</dbReference>
<evidence type="ECO:0000313" key="1">
    <source>
        <dbReference type="EMBL" id="GAA1115151.1"/>
    </source>
</evidence>
<organism evidence="1 2">
    <name type="scientific">Nocardioides dubius</name>
    <dbReference type="NCBI Taxonomy" id="317019"/>
    <lineage>
        <taxon>Bacteria</taxon>
        <taxon>Bacillati</taxon>
        <taxon>Actinomycetota</taxon>
        <taxon>Actinomycetes</taxon>
        <taxon>Propionibacteriales</taxon>
        <taxon>Nocardioidaceae</taxon>
        <taxon>Nocardioides</taxon>
    </lineage>
</organism>
<dbReference type="InterPro" id="IPR011004">
    <property type="entry name" value="Trimer_LpxA-like_sf"/>
</dbReference>
<reference evidence="1 2" key="1">
    <citation type="journal article" date="2019" name="Int. J. Syst. Evol. Microbiol.">
        <title>The Global Catalogue of Microorganisms (GCM) 10K type strain sequencing project: providing services to taxonomists for standard genome sequencing and annotation.</title>
        <authorList>
            <consortium name="The Broad Institute Genomics Platform"/>
            <consortium name="The Broad Institute Genome Sequencing Center for Infectious Disease"/>
            <person name="Wu L."/>
            <person name="Ma J."/>
        </authorList>
    </citation>
    <scope>NUCLEOTIDE SEQUENCE [LARGE SCALE GENOMIC DNA]</scope>
    <source>
        <strain evidence="1 2">JCM 13008</strain>
    </source>
</reference>
<keyword evidence="2" id="KW-1185">Reference proteome</keyword>
<protein>
    <recommendedName>
        <fullName evidence="3">CatB-related O-acetyltransferase</fullName>
    </recommendedName>
</protein>
<dbReference type="PANTHER" id="PTHR43300:SF11">
    <property type="entry name" value="ACETYLTRANSFERASE RV3034C-RELATED"/>
    <property type="match status" value="1"/>
</dbReference>